<proteinExistence type="predicted"/>
<name>A0ABM8UJL0_9BACT</name>
<gene>
    <name evidence="1" type="ORF">DYBT9623_00336</name>
</gene>
<protein>
    <submittedName>
        <fullName evidence="1">Uncharacterized protein</fullName>
    </submittedName>
</protein>
<sequence length="135" mass="15033">MKNKKIIFLVLIVLTLGFIIYDSTSIPGVDDLEGNFKEVAVYRNENNTGPIQRIYAVTIEGRAWDEMEKYGNLMPYTKYGTTTVYFFDASKPAPATLVPGEPNFDPTFNAGCLAVYSKDQNGEVSFKKSPFSAPL</sequence>
<evidence type="ECO:0000313" key="1">
    <source>
        <dbReference type="EMBL" id="CAG5067615.1"/>
    </source>
</evidence>
<dbReference type="RefSeq" id="WP_215231776.1">
    <property type="nucleotide sequence ID" value="NZ_CAJRAU010000001.1"/>
</dbReference>
<dbReference type="Proteomes" id="UP000679725">
    <property type="component" value="Unassembled WGS sequence"/>
</dbReference>
<accession>A0ABM8UJL0</accession>
<evidence type="ECO:0000313" key="2">
    <source>
        <dbReference type="Proteomes" id="UP000679725"/>
    </source>
</evidence>
<comment type="caution">
    <text evidence="1">The sequence shown here is derived from an EMBL/GenBank/DDBJ whole genome shotgun (WGS) entry which is preliminary data.</text>
</comment>
<keyword evidence="2" id="KW-1185">Reference proteome</keyword>
<reference evidence="1 2" key="1">
    <citation type="submission" date="2021-04" db="EMBL/GenBank/DDBJ databases">
        <authorList>
            <person name="Rodrigo-Torres L."/>
            <person name="Arahal R. D."/>
            <person name="Lucena T."/>
        </authorList>
    </citation>
    <scope>NUCLEOTIDE SEQUENCE [LARGE SCALE GENOMIC DNA]</scope>
    <source>
        <strain evidence="1 2">CECT 9623</strain>
    </source>
</reference>
<organism evidence="1 2">
    <name type="scientific">Dyadobacter linearis</name>
    <dbReference type="NCBI Taxonomy" id="2823330"/>
    <lineage>
        <taxon>Bacteria</taxon>
        <taxon>Pseudomonadati</taxon>
        <taxon>Bacteroidota</taxon>
        <taxon>Cytophagia</taxon>
        <taxon>Cytophagales</taxon>
        <taxon>Spirosomataceae</taxon>
        <taxon>Dyadobacter</taxon>
    </lineage>
</organism>
<dbReference type="EMBL" id="CAJRAU010000001">
    <property type="protein sequence ID" value="CAG5067615.1"/>
    <property type="molecule type" value="Genomic_DNA"/>
</dbReference>